<proteinExistence type="predicted"/>
<feature type="compositionally biased region" description="Polar residues" evidence="4">
    <location>
        <begin position="237"/>
        <end position="266"/>
    </location>
</feature>
<keyword evidence="6" id="KW-0732">Signal</keyword>
<keyword evidence="1" id="KW-0677">Repeat</keyword>
<evidence type="ECO:0000256" key="2">
    <source>
        <dbReference type="ARBA" id="ARBA00023043"/>
    </source>
</evidence>
<organism evidence="7 8">
    <name type="scientific">Magallana gigas</name>
    <name type="common">Pacific oyster</name>
    <name type="synonym">Crassostrea gigas</name>
    <dbReference type="NCBI Taxonomy" id="29159"/>
    <lineage>
        <taxon>Eukaryota</taxon>
        <taxon>Metazoa</taxon>
        <taxon>Spiralia</taxon>
        <taxon>Lophotrochozoa</taxon>
        <taxon>Mollusca</taxon>
        <taxon>Bivalvia</taxon>
        <taxon>Autobranchia</taxon>
        <taxon>Pteriomorphia</taxon>
        <taxon>Ostreida</taxon>
        <taxon>Ostreoidea</taxon>
        <taxon>Ostreidae</taxon>
        <taxon>Magallana</taxon>
    </lineage>
</organism>
<dbReference type="PROSITE" id="PS50297">
    <property type="entry name" value="ANK_REP_REGION"/>
    <property type="match status" value="1"/>
</dbReference>
<feature type="chain" id="PRO_5036449701" evidence="6">
    <location>
        <begin position="22"/>
        <end position="677"/>
    </location>
</feature>
<feature type="region of interest" description="Disordered" evidence="4">
    <location>
        <begin position="236"/>
        <end position="269"/>
    </location>
</feature>
<protein>
    <submittedName>
        <fullName evidence="7">Uncharacterized protein</fullName>
    </submittedName>
</protein>
<feature type="signal peptide" evidence="6">
    <location>
        <begin position="1"/>
        <end position="21"/>
    </location>
</feature>
<accession>A0A8W8LWB4</accession>
<dbReference type="PANTHER" id="PTHR24178">
    <property type="entry name" value="MOLTING PROTEIN MLT-4"/>
    <property type="match status" value="1"/>
</dbReference>
<dbReference type="AlphaFoldDB" id="A0A8W8LWB4"/>
<keyword evidence="8" id="KW-1185">Reference proteome</keyword>
<keyword evidence="5" id="KW-0472">Membrane</keyword>
<keyword evidence="2 3" id="KW-0040">ANK repeat</keyword>
<dbReference type="SMART" id="SM00248">
    <property type="entry name" value="ANK"/>
    <property type="match status" value="9"/>
</dbReference>
<dbReference type="PANTHER" id="PTHR24178:SF41">
    <property type="entry name" value="ANKYRIN-2 ISOFORM X1"/>
    <property type="match status" value="1"/>
</dbReference>
<evidence type="ECO:0000256" key="4">
    <source>
        <dbReference type="SAM" id="MobiDB-lite"/>
    </source>
</evidence>
<feature type="repeat" description="ANK" evidence="3">
    <location>
        <begin position="440"/>
        <end position="472"/>
    </location>
</feature>
<dbReference type="InterPro" id="IPR036770">
    <property type="entry name" value="Ankyrin_rpt-contain_sf"/>
</dbReference>
<dbReference type="Gene3D" id="1.25.40.20">
    <property type="entry name" value="Ankyrin repeat-containing domain"/>
    <property type="match status" value="3"/>
</dbReference>
<reference evidence="7" key="1">
    <citation type="submission" date="2022-08" db="UniProtKB">
        <authorList>
            <consortium name="EnsemblMetazoa"/>
        </authorList>
    </citation>
    <scope>IDENTIFICATION</scope>
    <source>
        <strain evidence="7">05x7-T-G4-1.051#20</strain>
    </source>
</reference>
<evidence type="ECO:0000313" key="7">
    <source>
        <dbReference type="EnsemblMetazoa" id="G30415.3:cds"/>
    </source>
</evidence>
<dbReference type="Pfam" id="PF12796">
    <property type="entry name" value="Ank_2"/>
    <property type="match status" value="2"/>
</dbReference>
<dbReference type="SUPFAM" id="SSF48403">
    <property type="entry name" value="Ankyrin repeat"/>
    <property type="match status" value="1"/>
</dbReference>
<dbReference type="InterPro" id="IPR002110">
    <property type="entry name" value="Ankyrin_rpt"/>
</dbReference>
<dbReference type="EnsemblMetazoa" id="G30415.3">
    <property type="protein sequence ID" value="G30415.3:cds"/>
    <property type="gene ID" value="G30415"/>
</dbReference>
<evidence type="ECO:0000256" key="3">
    <source>
        <dbReference type="PROSITE-ProRule" id="PRU00023"/>
    </source>
</evidence>
<evidence type="ECO:0000256" key="6">
    <source>
        <dbReference type="SAM" id="SignalP"/>
    </source>
</evidence>
<dbReference type="PROSITE" id="PS50088">
    <property type="entry name" value="ANK_REPEAT"/>
    <property type="match status" value="2"/>
</dbReference>
<feature type="transmembrane region" description="Helical" evidence="5">
    <location>
        <begin position="194"/>
        <end position="218"/>
    </location>
</feature>
<feature type="repeat" description="ANK" evidence="3">
    <location>
        <begin position="303"/>
        <end position="335"/>
    </location>
</feature>
<keyword evidence="5" id="KW-0812">Transmembrane</keyword>
<evidence type="ECO:0000256" key="1">
    <source>
        <dbReference type="ARBA" id="ARBA00022737"/>
    </source>
</evidence>
<sequence length="677" mass="77211">IGMFWSAVLILILSILVISFSDYEFEVFPVEVCPRNTEESTNASLRLNCNTTHGYHCVPNKNFTSLIEFCYPRGEKIPFHKGNCLELADVGILNHVKCDKTFLCGCPDEFYFSNELYKYPLCTNINPQFGCFSADMECIVSRFMENMTKTHNYSNYITDKNNKNEYNYSNNSNNSIDTDNQKDNACVVGCTVDIVVSVTVTLALSVIIIMMIFLLQWIRDRKNDHKSLPCKPIVQYSPASSEDPQVKTLSSESDSYNDGNIPLTRTRSSRHSELNPISAIRRRIMEGRQQSSVETARKQLGRRGFNPLHIAAKEGNLDAFKTTYEACNDISSTTTDGRNILHIASYYGNHDICEYILTERKELYEKTDNNQMYPAHWAALAGHVNILELMSNHGCDLAYKTRKYEENIVLFACMNTGLDVFKFVAKNENLATLLHAKNRENWNSIQYAAKNGNLEAVKFLYENGVDIKNKSHKTGKNCLHTACEKGFNDVCAYILQKCPDLIQEKDKNNKHVGHFVAKSGNTNILKELLKYRDKSLWKKATSDNVNVLHIACKYARLDMCIEFEKLDILHDLVLELTEKGWNAALFLTERAENELKRIEILKLLDKHGLDVHHASRAGKTILYNACANQSTKLIEYLLQNYPDLLCLERSIDAKTATDSTEIKSLLDEYRQKIVGHQ</sequence>
<evidence type="ECO:0000313" key="8">
    <source>
        <dbReference type="Proteomes" id="UP000005408"/>
    </source>
</evidence>
<name>A0A8W8LWB4_MAGGI</name>
<dbReference type="Proteomes" id="UP000005408">
    <property type="component" value="Unassembled WGS sequence"/>
</dbReference>
<evidence type="ECO:0000256" key="5">
    <source>
        <dbReference type="SAM" id="Phobius"/>
    </source>
</evidence>
<keyword evidence="5" id="KW-1133">Transmembrane helix</keyword>